<evidence type="ECO:0000256" key="10">
    <source>
        <dbReference type="RuleBase" id="RU367032"/>
    </source>
</evidence>
<reference evidence="14" key="1">
    <citation type="submission" date="2021-03" db="EMBL/GenBank/DDBJ databases">
        <title>Chromosome level genome of the anhydrobiotic midge Polypedilum vanderplanki.</title>
        <authorList>
            <person name="Yoshida Y."/>
            <person name="Kikawada T."/>
            <person name="Gusev O."/>
        </authorList>
    </citation>
    <scope>NUCLEOTIDE SEQUENCE</scope>
    <source>
        <strain evidence="14">NIAS01</strain>
        <tissue evidence="14">Whole body or cell culture</tissue>
    </source>
</reference>
<comment type="subcellular location">
    <subcellularLocation>
        <location evidence="9 10">Peroxisome membrane</location>
    </subcellularLocation>
</comment>
<protein>
    <recommendedName>
        <fullName evidence="7 10">Peroxisomal membrane protein PEX14</fullName>
    </recommendedName>
    <alternativeName>
        <fullName evidence="8 10">Peroxin-14</fullName>
    </alternativeName>
</protein>
<feature type="transmembrane region" description="Helical" evidence="12">
    <location>
        <begin position="94"/>
        <end position="112"/>
    </location>
</feature>
<feature type="compositionally biased region" description="Basic and acidic residues" evidence="11">
    <location>
        <begin position="213"/>
        <end position="229"/>
    </location>
</feature>
<organism evidence="14 15">
    <name type="scientific">Polypedilum vanderplanki</name>
    <name type="common">Sleeping chironomid midge</name>
    <dbReference type="NCBI Taxonomy" id="319348"/>
    <lineage>
        <taxon>Eukaryota</taxon>
        <taxon>Metazoa</taxon>
        <taxon>Ecdysozoa</taxon>
        <taxon>Arthropoda</taxon>
        <taxon>Hexapoda</taxon>
        <taxon>Insecta</taxon>
        <taxon>Pterygota</taxon>
        <taxon>Neoptera</taxon>
        <taxon>Endopterygota</taxon>
        <taxon>Diptera</taxon>
        <taxon>Nematocera</taxon>
        <taxon>Chironomoidea</taxon>
        <taxon>Chironomidae</taxon>
        <taxon>Chironominae</taxon>
        <taxon>Polypedilum</taxon>
        <taxon>Polypedilum</taxon>
    </lineage>
</organism>
<keyword evidence="4" id="KW-0811">Translocation</keyword>
<evidence type="ECO:0000256" key="7">
    <source>
        <dbReference type="ARBA" id="ARBA00029502"/>
    </source>
</evidence>
<keyword evidence="12" id="KW-1133">Transmembrane helix</keyword>
<dbReference type="AlphaFoldDB" id="A0A9J6BYY1"/>
<evidence type="ECO:0000259" key="13">
    <source>
        <dbReference type="Pfam" id="PF04695"/>
    </source>
</evidence>
<dbReference type="Proteomes" id="UP001107558">
    <property type="component" value="Chromosome 2"/>
</dbReference>
<feature type="compositionally biased region" description="Polar residues" evidence="11">
    <location>
        <begin position="251"/>
        <end position="263"/>
    </location>
</feature>
<name>A0A9J6BYY1_POLVA</name>
<sequence length="263" mass="29924">MDVPRESAISTAVNFLRNKNVSRSSILQKRNFLASKGLTDEEIQQAFERVGIFAKVNTLDSAMDETTINIPQSQPLVHHSYKHQMTTFEKVKDVLSSMALISGIAYAIYMFYKKYIEPFLFGRKKKGDKIDELAKTTKAINGELIRVREEINLQKQTQESSNKLIQNTLQTFKTEIETIKGILLNHRNFSSAPSSSGINLPKIPSWQLSSNKSKNDEKRSDHDDDKHSNSSENETEVIVEEKNQKQNQKQRSPANSDSSLEIM</sequence>
<dbReference type="GO" id="GO:1990429">
    <property type="term" value="C:peroxisomal importomer complex"/>
    <property type="evidence" value="ECO:0007669"/>
    <property type="project" value="TreeGrafter"/>
</dbReference>
<evidence type="ECO:0000256" key="11">
    <source>
        <dbReference type="SAM" id="MobiDB-lite"/>
    </source>
</evidence>
<evidence type="ECO:0000256" key="8">
    <source>
        <dbReference type="ARBA" id="ARBA00029691"/>
    </source>
</evidence>
<evidence type="ECO:0000256" key="2">
    <source>
        <dbReference type="ARBA" id="ARBA00022448"/>
    </source>
</evidence>
<evidence type="ECO:0000256" key="4">
    <source>
        <dbReference type="ARBA" id="ARBA00023010"/>
    </source>
</evidence>
<comment type="function">
    <text evidence="10">Component of the PEX13-PEX14 docking complex, a translocon channel that specifically mediates the import of peroxisomal cargo proteins bound to PEX5 receptor. The PEX13-PEX14 docking complex forms a large import pore which can be opened to a diameter of about 9 nm. Mechanistically, PEX5 receptor along with cargo proteins associates with the PEX14 subunit of the PEX13-PEX14 docking complex in the cytosol, leading to the insertion of the receptor into the organelle membrane with the concomitant translocation of the cargo into the peroxisome matrix.</text>
</comment>
<dbReference type="InterPro" id="IPR036388">
    <property type="entry name" value="WH-like_DNA-bd_sf"/>
</dbReference>
<dbReference type="GO" id="GO:0005778">
    <property type="term" value="C:peroxisomal membrane"/>
    <property type="evidence" value="ECO:0007669"/>
    <property type="project" value="UniProtKB-SubCell"/>
</dbReference>
<keyword evidence="2 10" id="KW-0813">Transport</keyword>
<evidence type="ECO:0000256" key="3">
    <source>
        <dbReference type="ARBA" id="ARBA00022927"/>
    </source>
</evidence>
<dbReference type="OrthoDB" id="441517at2759"/>
<comment type="caution">
    <text evidence="14">The sequence shown here is derived from an EMBL/GenBank/DDBJ whole genome shotgun (WGS) entry which is preliminary data.</text>
</comment>
<keyword evidence="15" id="KW-1185">Reference proteome</keyword>
<keyword evidence="12" id="KW-0812">Transmembrane</keyword>
<dbReference type="InterPro" id="IPR006785">
    <property type="entry name" value="Pex14_N"/>
</dbReference>
<evidence type="ECO:0000256" key="1">
    <source>
        <dbReference type="ARBA" id="ARBA00005443"/>
    </source>
</evidence>
<dbReference type="InterPro" id="IPR025655">
    <property type="entry name" value="PEX14"/>
</dbReference>
<evidence type="ECO:0000256" key="9">
    <source>
        <dbReference type="ARBA" id="ARBA00046271"/>
    </source>
</evidence>
<feature type="region of interest" description="Disordered" evidence="11">
    <location>
        <begin position="191"/>
        <end position="263"/>
    </location>
</feature>
<evidence type="ECO:0000313" key="15">
    <source>
        <dbReference type="Proteomes" id="UP001107558"/>
    </source>
</evidence>
<dbReference type="GO" id="GO:0016560">
    <property type="term" value="P:protein import into peroxisome matrix, docking"/>
    <property type="evidence" value="ECO:0007669"/>
    <property type="project" value="UniProtKB-UniRule"/>
</dbReference>
<dbReference type="PANTHER" id="PTHR23058">
    <property type="entry name" value="PEROXISOMAL MEMBRANE PROTEIN PEX14"/>
    <property type="match status" value="1"/>
</dbReference>
<keyword evidence="5 10" id="KW-0472">Membrane</keyword>
<feature type="domain" description="Peroxisome membrane anchor protein Pex14p N-terminal" evidence="13">
    <location>
        <begin position="5"/>
        <end position="49"/>
    </location>
</feature>
<accession>A0A9J6BYY1</accession>
<dbReference type="Gene3D" id="1.10.10.10">
    <property type="entry name" value="Winged helix-like DNA-binding domain superfamily/Winged helix DNA-binding domain"/>
    <property type="match status" value="1"/>
</dbReference>
<evidence type="ECO:0000313" key="14">
    <source>
        <dbReference type="EMBL" id="KAG5675055.1"/>
    </source>
</evidence>
<proteinExistence type="inferred from homology"/>
<dbReference type="GO" id="GO:0005102">
    <property type="term" value="F:signaling receptor binding"/>
    <property type="evidence" value="ECO:0007669"/>
    <property type="project" value="TreeGrafter"/>
</dbReference>
<keyword evidence="3 10" id="KW-0653">Protein transport</keyword>
<dbReference type="Pfam" id="PF04695">
    <property type="entry name" value="Pex14_N"/>
    <property type="match status" value="1"/>
</dbReference>
<dbReference type="PANTHER" id="PTHR23058:SF0">
    <property type="entry name" value="PEROXISOMAL MEMBRANE PROTEIN PEX14"/>
    <property type="match status" value="1"/>
</dbReference>
<gene>
    <name evidence="14" type="ORF">PVAND_004993</name>
</gene>
<evidence type="ECO:0000256" key="12">
    <source>
        <dbReference type="SAM" id="Phobius"/>
    </source>
</evidence>
<dbReference type="EMBL" id="JADBJN010000002">
    <property type="protein sequence ID" value="KAG5675055.1"/>
    <property type="molecule type" value="Genomic_DNA"/>
</dbReference>
<evidence type="ECO:0000256" key="6">
    <source>
        <dbReference type="ARBA" id="ARBA00023140"/>
    </source>
</evidence>
<evidence type="ECO:0000256" key="5">
    <source>
        <dbReference type="ARBA" id="ARBA00023136"/>
    </source>
</evidence>
<keyword evidence="6 10" id="KW-0576">Peroxisome</keyword>
<comment type="similarity">
    <text evidence="1 10">Belongs to the peroxin-14 family.</text>
</comment>